<feature type="transmembrane region" description="Helical" evidence="12">
    <location>
        <begin position="426"/>
        <end position="450"/>
    </location>
</feature>
<evidence type="ECO:0000313" key="14">
    <source>
        <dbReference type="Proteomes" id="UP000323011"/>
    </source>
</evidence>
<feature type="compositionally biased region" description="Basic and acidic residues" evidence="11">
    <location>
        <begin position="294"/>
        <end position="304"/>
    </location>
</feature>
<feature type="compositionally biased region" description="Basic and acidic residues" evidence="11">
    <location>
        <begin position="60"/>
        <end position="73"/>
    </location>
</feature>
<evidence type="ECO:0000256" key="1">
    <source>
        <dbReference type="ARBA" id="ARBA00004477"/>
    </source>
</evidence>
<evidence type="ECO:0000313" key="13">
    <source>
        <dbReference type="EMBL" id="KAA0152918.1"/>
    </source>
</evidence>
<feature type="transmembrane region" description="Helical" evidence="12">
    <location>
        <begin position="497"/>
        <end position="515"/>
    </location>
</feature>
<keyword evidence="6 12" id="KW-1133">Transmembrane helix</keyword>
<sequence length="583" mass="64752">MASMEDLARRMDQLAASFQRLEARLDSAPAPGSSLRPIRARLEAQSRPASDAPGSPALAPDKDVYSTEEEAKAKRARPAMYPHTPRRRLDTLEMAARKYKDSEALDFLQLKEMQGFYNLAAILLVFSVSYIVLRNVVEHGFRQDPIAHFLCPQAFRDAMIAGGIITTAVAFSMLVFLLQRAVVSGWMSPSVMLGLYAGVQCLSLTGAVAAVYLTPIGPLPAAGSLCMTMVLNLKSHSFVATNLALARERVELIAKCRASDDDGAEDADTEGAERPPRQKQAGNAAAKRRRRGRARAEAVAKEETAPASDPAASPEQSSPEAGADGADDGAVTAAPSRRLAALKYPGNVTPLNFAYFLACPSLVYEPYFPRTKRRRWKFIFRKSLEMLACFVLEYALLTQFLLPVLAAPSPYGPLMEIAKLAMPSMAMWLVGFYAIFHCMLGVAAELLLYADARFYDAWWSATSLDAFWRLWNKPVHEFLLRHVYVEGIHYARWNKGWALFAVFLISAVAHEIVFSASFKTARPWFALGMLAQMPLIALSKRFKGSRRGNFVVWFSLFLGQPLIEILYFREWMATKKGQFFCVD</sequence>
<evidence type="ECO:0000256" key="4">
    <source>
        <dbReference type="ARBA" id="ARBA00022692"/>
    </source>
</evidence>
<dbReference type="AlphaFoldDB" id="A0A5A8CJ86"/>
<dbReference type="OMA" id="HEFIFAL"/>
<feature type="compositionally biased region" description="Acidic residues" evidence="11">
    <location>
        <begin position="261"/>
        <end position="270"/>
    </location>
</feature>
<feature type="region of interest" description="Disordered" evidence="11">
    <location>
        <begin position="25"/>
        <end position="79"/>
    </location>
</feature>
<keyword evidence="7 9" id="KW-0472">Membrane</keyword>
<keyword evidence="3 9" id="KW-0808">Transferase</keyword>
<proteinExistence type="inferred from homology"/>
<feature type="transmembrane region" description="Helical" evidence="12">
    <location>
        <begin position="384"/>
        <end position="406"/>
    </location>
</feature>
<organism evidence="13 14">
    <name type="scientific">Cafeteria roenbergensis</name>
    <name type="common">Marine flagellate</name>
    <dbReference type="NCBI Taxonomy" id="33653"/>
    <lineage>
        <taxon>Eukaryota</taxon>
        <taxon>Sar</taxon>
        <taxon>Stramenopiles</taxon>
        <taxon>Bigyra</taxon>
        <taxon>Opalozoa</taxon>
        <taxon>Bicosoecida</taxon>
        <taxon>Cafeteriaceae</taxon>
        <taxon>Cafeteria</taxon>
    </lineage>
</organism>
<feature type="region of interest" description="Disordered" evidence="11">
    <location>
        <begin position="259"/>
        <end position="330"/>
    </location>
</feature>
<evidence type="ECO:0000256" key="3">
    <source>
        <dbReference type="ARBA" id="ARBA00022679"/>
    </source>
</evidence>
<evidence type="ECO:0000256" key="11">
    <source>
        <dbReference type="SAM" id="MobiDB-lite"/>
    </source>
</evidence>
<keyword evidence="5 9" id="KW-0256">Endoplasmic reticulum</keyword>
<evidence type="ECO:0000256" key="10">
    <source>
        <dbReference type="PIRSR" id="PIRSR000439-1"/>
    </source>
</evidence>
<dbReference type="InterPro" id="IPR004299">
    <property type="entry name" value="MBOAT_fam"/>
</dbReference>
<evidence type="ECO:0000256" key="8">
    <source>
        <dbReference type="ARBA" id="ARBA00023315"/>
    </source>
</evidence>
<dbReference type="PIRSF" id="PIRSF000439">
    <property type="entry name" value="Oat_ACAT_DAG_ARE"/>
    <property type="match status" value="1"/>
</dbReference>
<evidence type="ECO:0000256" key="12">
    <source>
        <dbReference type="SAM" id="Phobius"/>
    </source>
</evidence>
<comment type="subcellular location">
    <subcellularLocation>
        <location evidence="1 9">Endoplasmic reticulum membrane</location>
        <topology evidence="1 9">Multi-pass membrane protein</topology>
    </subcellularLocation>
</comment>
<keyword evidence="14" id="KW-1185">Reference proteome</keyword>
<dbReference type="Pfam" id="PF03062">
    <property type="entry name" value="MBOAT"/>
    <property type="match status" value="1"/>
</dbReference>
<dbReference type="InterPro" id="IPR014371">
    <property type="entry name" value="Oat_ACAT_DAG_ARE"/>
</dbReference>
<gene>
    <name evidence="13" type="ORF">FNF29_03442</name>
</gene>
<comment type="caution">
    <text evidence="13">The sequence shown here is derived from an EMBL/GenBank/DDBJ whole genome shotgun (WGS) entry which is preliminary data.</text>
</comment>
<evidence type="ECO:0000256" key="5">
    <source>
        <dbReference type="ARBA" id="ARBA00022824"/>
    </source>
</evidence>
<name>A0A5A8CJ86_CAFRO</name>
<dbReference type="Proteomes" id="UP000323011">
    <property type="component" value="Unassembled WGS sequence"/>
</dbReference>
<accession>A0A5A8CJ86</accession>
<reference evidence="13 14" key="1">
    <citation type="submission" date="2019-07" db="EMBL/GenBank/DDBJ databases">
        <title>Genomes of Cafeteria roenbergensis.</title>
        <authorList>
            <person name="Fischer M.G."/>
            <person name="Hackl T."/>
            <person name="Roman M."/>
        </authorList>
    </citation>
    <scope>NUCLEOTIDE SEQUENCE [LARGE SCALE GENOMIC DNA]</scope>
    <source>
        <strain evidence="13 14">BVI</strain>
    </source>
</reference>
<keyword evidence="4 12" id="KW-0812">Transmembrane</keyword>
<evidence type="ECO:0000256" key="2">
    <source>
        <dbReference type="ARBA" id="ARBA00009010"/>
    </source>
</evidence>
<evidence type="ECO:0000256" key="9">
    <source>
        <dbReference type="PIRNR" id="PIRNR000439"/>
    </source>
</evidence>
<evidence type="ECO:0000256" key="7">
    <source>
        <dbReference type="ARBA" id="ARBA00023136"/>
    </source>
</evidence>
<feature type="transmembrane region" description="Helical" evidence="12">
    <location>
        <begin position="158"/>
        <end position="178"/>
    </location>
</feature>
<feature type="transmembrane region" description="Helical" evidence="12">
    <location>
        <begin position="190"/>
        <end position="213"/>
    </location>
</feature>
<keyword evidence="8 9" id="KW-0012">Acyltransferase</keyword>
<comment type="similarity">
    <text evidence="2 9">Belongs to the membrane-bound acyltransferase family. Sterol o-acyltransferase subfamily.</text>
</comment>
<feature type="active site" evidence="10">
    <location>
        <position position="510"/>
    </location>
</feature>
<protein>
    <recommendedName>
        <fullName evidence="9">O-acyltransferase</fullName>
    </recommendedName>
</protein>
<dbReference type="GO" id="GO:0008374">
    <property type="term" value="F:O-acyltransferase activity"/>
    <property type="evidence" value="ECO:0007669"/>
    <property type="project" value="InterPro"/>
</dbReference>
<feature type="transmembrane region" description="Helical" evidence="12">
    <location>
        <begin position="115"/>
        <end position="133"/>
    </location>
</feature>
<dbReference type="GO" id="GO:0005789">
    <property type="term" value="C:endoplasmic reticulum membrane"/>
    <property type="evidence" value="ECO:0007669"/>
    <property type="project" value="UniProtKB-SubCell"/>
</dbReference>
<feature type="transmembrane region" description="Helical" evidence="12">
    <location>
        <begin position="550"/>
        <end position="568"/>
    </location>
</feature>
<feature type="compositionally biased region" description="Low complexity" evidence="11">
    <location>
        <begin position="321"/>
        <end position="330"/>
    </location>
</feature>
<evidence type="ECO:0000256" key="6">
    <source>
        <dbReference type="ARBA" id="ARBA00022989"/>
    </source>
</evidence>
<dbReference type="PANTHER" id="PTHR10408">
    <property type="entry name" value="STEROL O-ACYLTRANSFERASE"/>
    <property type="match status" value="1"/>
</dbReference>
<dbReference type="EMBL" id="VLTN01000018">
    <property type="protein sequence ID" value="KAA0152918.1"/>
    <property type="molecule type" value="Genomic_DNA"/>
</dbReference>